<evidence type="ECO:0000256" key="9">
    <source>
        <dbReference type="SAM" id="MobiDB-lite"/>
    </source>
</evidence>
<keyword evidence="2" id="KW-0479">Metal-binding</keyword>
<dbReference type="GO" id="GO:0005634">
    <property type="term" value="C:nucleus"/>
    <property type="evidence" value="ECO:0007669"/>
    <property type="project" value="UniProtKB-SubCell"/>
</dbReference>
<gene>
    <name evidence="11" type="ORF">L207DRAFT_642762</name>
</gene>
<organism evidence="11 12">
    <name type="scientific">Hyaloscypha variabilis (strain UAMH 11265 / GT02V1 / F)</name>
    <name type="common">Meliniomyces variabilis</name>
    <dbReference type="NCBI Taxonomy" id="1149755"/>
    <lineage>
        <taxon>Eukaryota</taxon>
        <taxon>Fungi</taxon>
        <taxon>Dikarya</taxon>
        <taxon>Ascomycota</taxon>
        <taxon>Pezizomycotina</taxon>
        <taxon>Leotiomycetes</taxon>
        <taxon>Helotiales</taxon>
        <taxon>Hyaloscyphaceae</taxon>
        <taxon>Hyaloscypha</taxon>
        <taxon>Hyaloscypha variabilis</taxon>
    </lineage>
</organism>
<dbReference type="STRING" id="1149755.A0A2J6QRS2"/>
<evidence type="ECO:0000259" key="10">
    <source>
        <dbReference type="SMART" id="SM00355"/>
    </source>
</evidence>
<dbReference type="InterPro" id="IPR013087">
    <property type="entry name" value="Znf_C2H2_type"/>
</dbReference>
<keyword evidence="3" id="KW-0863">Zinc-finger</keyword>
<evidence type="ECO:0000256" key="6">
    <source>
        <dbReference type="ARBA" id="ARBA00023163"/>
    </source>
</evidence>
<evidence type="ECO:0000313" key="12">
    <source>
        <dbReference type="Proteomes" id="UP000235786"/>
    </source>
</evidence>
<sequence length="292" mass="32394">MNLGEGPQGDDYMFAALTDVEFGQLEEGFSMNPQPILGYSGLLLPPDRQFSAIVDQEVDEFQSTMSMPSELKEAQGLQSSQHVSPQGTNMEVPANLYIPPFTCKWKGCSAKAFTRKSDLRKHWERHTKPYVCQELGCNAITFGDKASLRRHETEKHAKHDAKRYLCPVESCPRASKGFPRKRNRDAHLTTHHMSSVSVVGNGAAAESVSELLEPVAGDDLGVIPRCEGEAEAAIGDVRGLELKMKELEREKSVLDFRRNRVEEDIAALQRVMQLIATTNGSKDIVALGLEHE</sequence>
<evidence type="ECO:0000256" key="8">
    <source>
        <dbReference type="SAM" id="Coils"/>
    </source>
</evidence>
<protein>
    <recommendedName>
        <fullName evidence="10">C2H2-type domain-containing protein</fullName>
    </recommendedName>
</protein>
<dbReference type="InterPro" id="IPR059009">
    <property type="entry name" value="Znf_C2H2_17_1st"/>
</dbReference>
<evidence type="ECO:0000256" key="2">
    <source>
        <dbReference type="ARBA" id="ARBA00022723"/>
    </source>
</evidence>
<dbReference type="GO" id="GO:0006357">
    <property type="term" value="P:regulation of transcription by RNA polymerase II"/>
    <property type="evidence" value="ECO:0007669"/>
    <property type="project" value="TreeGrafter"/>
</dbReference>
<evidence type="ECO:0000256" key="7">
    <source>
        <dbReference type="ARBA" id="ARBA00023242"/>
    </source>
</evidence>
<comment type="subcellular location">
    <subcellularLocation>
        <location evidence="1">Nucleus</location>
    </subcellularLocation>
</comment>
<keyword evidence="12" id="KW-1185">Reference proteome</keyword>
<dbReference type="SMART" id="SM00355">
    <property type="entry name" value="ZnF_C2H2"/>
    <property type="match status" value="3"/>
</dbReference>
<feature type="region of interest" description="Disordered" evidence="9">
    <location>
        <begin position="67"/>
        <end position="88"/>
    </location>
</feature>
<dbReference type="InterPro" id="IPR051061">
    <property type="entry name" value="Zinc_finger_trans_reg"/>
</dbReference>
<keyword evidence="5" id="KW-0805">Transcription regulation</keyword>
<dbReference type="PANTHER" id="PTHR46179">
    <property type="entry name" value="ZINC FINGER PROTEIN"/>
    <property type="match status" value="1"/>
</dbReference>
<feature type="domain" description="C2H2-type" evidence="10">
    <location>
        <begin position="101"/>
        <end position="126"/>
    </location>
</feature>
<dbReference type="PANTHER" id="PTHR46179:SF13">
    <property type="entry name" value="C2H2-TYPE DOMAIN-CONTAINING PROTEIN"/>
    <property type="match status" value="1"/>
</dbReference>
<dbReference type="OrthoDB" id="5305647at2759"/>
<evidence type="ECO:0000256" key="1">
    <source>
        <dbReference type="ARBA" id="ARBA00004123"/>
    </source>
</evidence>
<feature type="domain" description="C2H2-type" evidence="10">
    <location>
        <begin position="130"/>
        <end position="156"/>
    </location>
</feature>
<dbReference type="AlphaFoldDB" id="A0A2J6QRS2"/>
<feature type="domain" description="C2H2-type" evidence="10">
    <location>
        <begin position="164"/>
        <end position="191"/>
    </location>
</feature>
<keyword evidence="6" id="KW-0804">Transcription</keyword>
<evidence type="ECO:0000313" key="11">
    <source>
        <dbReference type="EMBL" id="PMD28955.1"/>
    </source>
</evidence>
<proteinExistence type="predicted"/>
<feature type="coiled-coil region" evidence="8">
    <location>
        <begin position="230"/>
        <end position="264"/>
    </location>
</feature>
<dbReference type="Pfam" id="PF26177">
    <property type="entry name" value="zf_C2H2_17_1st"/>
    <property type="match status" value="1"/>
</dbReference>
<dbReference type="GO" id="GO:0008270">
    <property type="term" value="F:zinc ion binding"/>
    <property type="evidence" value="ECO:0007669"/>
    <property type="project" value="UniProtKB-KW"/>
</dbReference>
<accession>A0A2J6QRS2</accession>
<keyword evidence="7" id="KW-0539">Nucleus</keyword>
<evidence type="ECO:0000256" key="3">
    <source>
        <dbReference type="ARBA" id="ARBA00022771"/>
    </source>
</evidence>
<keyword evidence="4" id="KW-0862">Zinc</keyword>
<dbReference type="EMBL" id="KZ613980">
    <property type="protein sequence ID" value="PMD28955.1"/>
    <property type="molecule type" value="Genomic_DNA"/>
</dbReference>
<evidence type="ECO:0000256" key="5">
    <source>
        <dbReference type="ARBA" id="ARBA00023015"/>
    </source>
</evidence>
<reference evidence="11 12" key="1">
    <citation type="submission" date="2016-04" db="EMBL/GenBank/DDBJ databases">
        <title>A degradative enzymes factory behind the ericoid mycorrhizal symbiosis.</title>
        <authorList>
            <consortium name="DOE Joint Genome Institute"/>
            <person name="Martino E."/>
            <person name="Morin E."/>
            <person name="Grelet G."/>
            <person name="Kuo A."/>
            <person name="Kohler A."/>
            <person name="Daghino S."/>
            <person name="Barry K."/>
            <person name="Choi C."/>
            <person name="Cichocki N."/>
            <person name="Clum A."/>
            <person name="Copeland A."/>
            <person name="Hainaut M."/>
            <person name="Haridas S."/>
            <person name="Labutti K."/>
            <person name="Lindquist E."/>
            <person name="Lipzen A."/>
            <person name="Khouja H.-R."/>
            <person name="Murat C."/>
            <person name="Ohm R."/>
            <person name="Olson A."/>
            <person name="Spatafora J."/>
            <person name="Veneault-Fourrey C."/>
            <person name="Henrissat B."/>
            <person name="Grigoriev I."/>
            <person name="Martin F."/>
            <person name="Perotto S."/>
        </authorList>
    </citation>
    <scope>NUCLEOTIDE SEQUENCE [LARGE SCALE GENOMIC DNA]</scope>
    <source>
        <strain evidence="11 12">F</strain>
    </source>
</reference>
<dbReference type="Gene3D" id="3.30.160.60">
    <property type="entry name" value="Classic Zinc Finger"/>
    <property type="match status" value="2"/>
</dbReference>
<keyword evidence="8" id="KW-0175">Coiled coil</keyword>
<evidence type="ECO:0000256" key="4">
    <source>
        <dbReference type="ARBA" id="ARBA00022833"/>
    </source>
</evidence>
<feature type="compositionally biased region" description="Polar residues" evidence="9">
    <location>
        <begin position="76"/>
        <end position="88"/>
    </location>
</feature>
<name>A0A2J6QRS2_HYAVF</name>
<dbReference type="Proteomes" id="UP000235786">
    <property type="component" value="Unassembled WGS sequence"/>
</dbReference>